<dbReference type="Pfam" id="PF04378">
    <property type="entry name" value="RsmJ"/>
    <property type="match status" value="1"/>
</dbReference>
<dbReference type="EMBL" id="CAMXCT030006544">
    <property type="protein sequence ID" value="CAL4803004.1"/>
    <property type="molecule type" value="Genomic_DNA"/>
</dbReference>
<sequence length="583" mass="65982">MECHAVKPNLVCFSAATSACEKGHDWPKALEILQRMADERCTPDVVHFNTVISVLEKSKLWSLALWVMFMMTDQKVTPDTITHNAAISACGSHWQHSLALLEVFRLGGNLKADAVTFTAAMSSLEKGRMWLSSMSLFAEMPRRAIARNAIAFTSAIAFSGWQQSLLLLKEMRQQSWQPTQVTFGALASTAARDGNWLLVLELLTEMEKVQVQANIVYYNSFLKAFGSNWEAAMALLDDLPARRVEADAVSYWSTMDVLLAAGCWQKTLQLLRATIQKDLARYVTTVDEVYDHSEQAGGIMDCAKHSMLVLLLQHFTRKSTPFTYVDTHAGRGLYDLHSTTAREYQNFLYGIHTLERSTIRAAPIVQYLSQMKVFNRGPTRFYLGSPALATRFIRPRDRAILFEASRQVYSALQQSLRRLKVKDEVRTMNMNSYLWLQDHLVTEVLVGHLGGPGLVLMDPPYEPYNEYLTWNLYTIHMLQEVWPESCIAMWYPCTDPQQRRSMKLRLQDLKLQILKLDVHCRILIAELVPSDLGPKRAATTGSGLAIINTDLELQEVENLFGNLQEAFGAPSGLSGMEFSCFWL</sequence>
<dbReference type="PANTHER" id="PTHR47936:SF1">
    <property type="entry name" value="PENTATRICOPEPTIDE REPEAT-CONTAINING PROTEIN GUN1, CHLOROPLASTIC"/>
    <property type="match status" value="1"/>
</dbReference>
<dbReference type="Gene3D" id="1.25.40.10">
    <property type="entry name" value="Tetratricopeptide repeat domain"/>
    <property type="match status" value="3"/>
</dbReference>
<dbReference type="AlphaFoldDB" id="A0A9P1DUG9"/>
<gene>
    <name evidence="3" type="ORF">C1SCF055_LOCUS40507</name>
</gene>
<organism evidence="3">
    <name type="scientific">Cladocopium goreaui</name>
    <dbReference type="NCBI Taxonomy" id="2562237"/>
    <lineage>
        <taxon>Eukaryota</taxon>
        <taxon>Sar</taxon>
        <taxon>Alveolata</taxon>
        <taxon>Dinophyceae</taxon>
        <taxon>Suessiales</taxon>
        <taxon>Symbiodiniaceae</taxon>
        <taxon>Cladocopium</taxon>
    </lineage>
</organism>
<comment type="caution">
    <text evidence="3">The sequence shown here is derived from an EMBL/GenBank/DDBJ whole genome shotgun (WGS) entry which is preliminary data.</text>
</comment>
<dbReference type="PROSITE" id="PS51375">
    <property type="entry name" value="PPR"/>
    <property type="match status" value="1"/>
</dbReference>
<keyword evidence="6" id="KW-1185">Reference proteome</keyword>
<dbReference type="Pfam" id="PF13812">
    <property type="entry name" value="PPR_3"/>
    <property type="match status" value="2"/>
</dbReference>
<dbReference type="Gene3D" id="3.40.50.150">
    <property type="entry name" value="Vaccinia Virus protein VP39"/>
    <property type="match status" value="1"/>
</dbReference>
<dbReference type="EMBL" id="CAMXCT020006544">
    <property type="protein sequence ID" value="CAL1169067.1"/>
    <property type="molecule type" value="Genomic_DNA"/>
</dbReference>
<dbReference type="InterPro" id="IPR011990">
    <property type="entry name" value="TPR-like_helical_dom_sf"/>
</dbReference>
<dbReference type="GO" id="GO:0008649">
    <property type="term" value="F:rRNA methyltransferase activity"/>
    <property type="evidence" value="ECO:0007669"/>
    <property type="project" value="InterPro"/>
</dbReference>
<evidence type="ECO:0000256" key="1">
    <source>
        <dbReference type="ARBA" id="ARBA00022737"/>
    </source>
</evidence>
<proteinExistence type="predicted"/>
<dbReference type="PANTHER" id="PTHR47936">
    <property type="entry name" value="PPR_LONG DOMAIN-CONTAINING PROTEIN"/>
    <property type="match status" value="1"/>
</dbReference>
<keyword evidence="1" id="KW-0677">Repeat</keyword>
<dbReference type="InterPro" id="IPR007473">
    <property type="entry name" value="RlmJ"/>
</dbReference>
<accession>A0A9P1DUG9</accession>
<feature type="repeat" description="PPR" evidence="2">
    <location>
        <begin position="9"/>
        <end position="43"/>
    </location>
</feature>
<dbReference type="SUPFAM" id="SSF53335">
    <property type="entry name" value="S-adenosyl-L-methionine-dependent methyltransferases"/>
    <property type="match status" value="1"/>
</dbReference>
<dbReference type="Proteomes" id="UP001152797">
    <property type="component" value="Unassembled WGS sequence"/>
</dbReference>
<evidence type="ECO:0000313" key="3">
    <source>
        <dbReference type="EMBL" id="CAI4015692.1"/>
    </source>
</evidence>
<reference evidence="4" key="2">
    <citation type="submission" date="2024-04" db="EMBL/GenBank/DDBJ databases">
        <authorList>
            <person name="Chen Y."/>
            <person name="Shah S."/>
            <person name="Dougan E. K."/>
            <person name="Thang M."/>
            <person name="Chan C."/>
        </authorList>
    </citation>
    <scope>NUCLEOTIDE SEQUENCE [LARGE SCALE GENOMIC DNA]</scope>
</reference>
<evidence type="ECO:0000313" key="6">
    <source>
        <dbReference type="Proteomes" id="UP001152797"/>
    </source>
</evidence>
<evidence type="ECO:0000313" key="5">
    <source>
        <dbReference type="EMBL" id="CAL4803004.1"/>
    </source>
</evidence>
<dbReference type="InterPro" id="IPR029063">
    <property type="entry name" value="SAM-dependent_MTases_sf"/>
</dbReference>
<dbReference type="InterPro" id="IPR002885">
    <property type="entry name" value="PPR_rpt"/>
</dbReference>
<dbReference type="OrthoDB" id="408848at2759"/>
<evidence type="ECO:0000256" key="2">
    <source>
        <dbReference type="PROSITE-ProRule" id="PRU00708"/>
    </source>
</evidence>
<protein>
    <submittedName>
        <fullName evidence="5">Pentatricopeptide repeat-containing protein GUN1, chloroplastic (Pentatricopeptide repeat-containing protein At2g31400) (Protein GENOMES UNCOUPLED 1)</fullName>
    </submittedName>
</protein>
<name>A0A9P1DUG9_9DINO</name>
<reference evidence="3" key="1">
    <citation type="submission" date="2022-10" db="EMBL/GenBank/DDBJ databases">
        <authorList>
            <person name="Chen Y."/>
            <person name="Dougan E. K."/>
            <person name="Chan C."/>
            <person name="Rhodes N."/>
            <person name="Thang M."/>
        </authorList>
    </citation>
    <scope>NUCLEOTIDE SEQUENCE</scope>
</reference>
<evidence type="ECO:0000313" key="4">
    <source>
        <dbReference type="EMBL" id="CAL1169067.1"/>
    </source>
</evidence>
<dbReference type="PROSITE" id="PS51257">
    <property type="entry name" value="PROKAR_LIPOPROTEIN"/>
    <property type="match status" value="1"/>
</dbReference>
<dbReference type="Pfam" id="PF01535">
    <property type="entry name" value="PPR"/>
    <property type="match status" value="1"/>
</dbReference>
<dbReference type="EMBL" id="CAMXCT010006544">
    <property type="protein sequence ID" value="CAI4015692.1"/>
    <property type="molecule type" value="Genomic_DNA"/>
</dbReference>
<dbReference type="GO" id="GO:0070475">
    <property type="term" value="P:rRNA base methylation"/>
    <property type="evidence" value="ECO:0007669"/>
    <property type="project" value="InterPro"/>
</dbReference>